<evidence type="ECO:0000256" key="7">
    <source>
        <dbReference type="RuleBase" id="RU365085"/>
    </source>
</evidence>
<protein>
    <recommendedName>
        <fullName evidence="7">Dolichol-phosphate mannosyltransferase subunit 3</fullName>
    </recommendedName>
</protein>
<comment type="function">
    <text evidence="7">Stabilizer subunit of the dolichol-phosphate mannose (DPM) synthase complex; tethers catalytic subunit to the ER.</text>
</comment>
<dbReference type="Proteomes" id="UP001150925">
    <property type="component" value="Unassembled WGS sequence"/>
</dbReference>
<dbReference type="Pfam" id="PF08285">
    <property type="entry name" value="DPM3"/>
    <property type="match status" value="1"/>
</dbReference>
<gene>
    <name evidence="8" type="ORF">IWQ62_000643</name>
</gene>
<evidence type="ECO:0000313" key="8">
    <source>
        <dbReference type="EMBL" id="KAJ1969409.1"/>
    </source>
</evidence>
<accession>A0A9W8AU98</accession>
<evidence type="ECO:0000256" key="1">
    <source>
        <dbReference type="ARBA" id="ARBA00004477"/>
    </source>
</evidence>
<keyword evidence="4 7" id="KW-0256">Endoplasmic reticulum</keyword>
<proteinExistence type="inferred from homology"/>
<dbReference type="PANTHER" id="PTHR16433:SF0">
    <property type="entry name" value="DOLICHOL-PHOSPHATE MANNOSYLTRANSFERASE SUBUNIT 3"/>
    <property type="match status" value="1"/>
</dbReference>
<comment type="similarity">
    <text evidence="2 7">Belongs to the DPM3 family.</text>
</comment>
<dbReference type="InterPro" id="IPR013174">
    <property type="entry name" value="DPM3"/>
</dbReference>
<evidence type="ECO:0000256" key="2">
    <source>
        <dbReference type="ARBA" id="ARBA00010430"/>
    </source>
</evidence>
<keyword evidence="6 7" id="KW-0472">Membrane</keyword>
<reference evidence="8" key="1">
    <citation type="submission" date="2022-07" db="EMBL/GenBank/DDBJ databases">
        <title>Phylogenomic reconstructions and comparative analyses of Kickxellomycotina fungi.</title>
        <authorList>
            <person name="Reynolds N.K."/>
            <person name="Stajich J.E."/>
            <person name="Barry K."/>
            <person name="Grigoriev I.V."/>
            <person name="Crous P."/>
            <person name="Smith M.E."/>
        </authorList>
    </citation>
    <scope>NUCLEOTIDE SEQUENCE</scope>
    <source>
        <strain evidence="8">RSA 1196</strain>
    </source>
</reference>
<evidence type="ECO:0000256" key="6">
    <source>
        <dbReference type="ARBA" id="ARBA00023136"/>
    </source>
</evidence>
<evidence type="ECO:0000256" key="3">
    <source>
        <dbReference type="ARBA" id="ARBA00022692"/>
    </source>
</evidence>
<name>A0A9W8AU98_9FUNG</name>
<dbReference type="EMBL" id="JANBPY010000062">
    <property type="protein sequence ID" value="KAJ1969409.1"/>
    <property type="molecule type" value="Genomic_DNA"/>
</dbReference>
<keyword evidence="5 7" id="KW-1133">Transmembrane helix</keyword>
<evidence type="ECO:0000256" key="5">
    <source>
        <dbReference type="ARBA" id="ARBA00022989"/>
    </source>
</evidence>
<dbReference type="GO" id="GO:0005789">
    <property type="term" value="C:endoplasmic reticulum membrane"/>
    <property type="evidence" value="ECO:0007669"/>
    <property type="project" value="UniProtKB-SubCell"/>
</dbReference>
<dbReference type="GO" id="GO:0006506">
    <property type="term" value="P:GPI anchor biosynthetic process"/>
    <property type="evidence" value="ECO:0007669"/>
    <property type="project" value="TreeGrafter"/>
</dbReference>
<dbReference type="PANTHER" id="PTHR16433">
    <property type="entry name" value="DOLICHOL-PHOSPHATE MANNOSYLTRANSFERASE SUBUNIT 3"/>
    <property type="match status" value="1"/>
</dbReference>
<comment type="subcellular location">
    <subcellularLocation>
        <location evidence="1 7">Endoplasmic reticulum membrane</location>
        <topology evidence="1 7">Multi-pass membrane protein</topology>
    </subcellularLocation>
</comment>
<evidence type="ECO:0000313" key="9">
    <source>
        <dbReference type="Proteomes" id="UP001150925"/>
    </source>
</evidence>
<sequence length="92" mass="10190">MSRATHIIGLAGTLMGVWLLVLIGWLPLPLSDTVRIKVWPTLPFEFLVALGAYMLGSVGYGLLKFRDCPEAHQELLQEISMAKVDLRQNGVI</sequence>
<dbReference type="OrthoDB" id="2014333at2759"/>
<feature type="transmembrane region" description="Helical" evidence="7">
    <location>
        <begin position="46"/>
        <end position="63"/>
    </location>
</feature>
<dbReference type="AlphaFoldDB" id="A0A9W8AU98"/>
<comment type="subunit">
    <text evidence="7">Component of the dolichol-phosphate mannose (DPM) synthase complex.</text>
</comment>
<keyword evidence="9" id="KW-1185">Reference proteome</keyword>
<comment type="caution">
    <text evidence="8">The sequence shown here is derived from an EMBL/GenBank/DDBJ whole genome shotgun (WGS) entry which is preliminary data.</text>
</comment>
<keyword evidence="3 7" id="KW-0812">Transmembrane</keyword>
<organism evidence="8 9">
    <name type="scientific">Dispira parvispora</name>
    <dbReference type="NCBI Taxonomy" id="1520584"/>
    <lineage>
        <taxon>Eukaryota</taxon>
        <taxon>Fungi</taxon>
        <taxon>Fungi incertae sedis</taxon>
        <taxon>Zoopagomycota</taxon>
        <taxon>Kickxellomycotina</taxon>
        <taxon>Dimargaritomycetes</taxon>
        <taxon>Dimargaritales</taxon>
        <taxon>Dimargaritaceae</taxon>
        <taxon>Dispira</taxon>
    </lineage>
</organism>
<evidence type="ECO:0000256" key="4">
    <source>
        <dbReference type="ARBA" id="ARBA00022824"/>
    </source>
</evidence>
<feature type="transmembrane region" description="Helical" evidence="7">
    <location>
        <begin position="7"/>
        <end position="26"/>
    </location>
</feature>
<dbReference type="GO" id="GO:0033185">
    <property type="term" value="C:dolichol-phosphate-mannose synthase complex"/>
    <property type="evidence" value="ECO:0007669"/>
    <property type="project" value="TreeGrafter"/>
</dbReference>
<comment type="pathway">
    <text evidence="7">Protein modification; protein glycosylation.</text>
</comment>